<sequence length="129" mass="14673">MSDTIAIQLVSSSAEEISESESSYYELEEEIRCHDDEDESNGCTSLIFSAIWRKSSRKPFWARLLSVRLDTAPMKLHKTVSIDRTGVQTVKRPRHSTRAQESAWHDARGIDSSVPDRFSNKTARIPLHP</sequence>
<dbReference type="EMBL" id="UYSU01039796">
    <property type="protein sequence ID" value="VDM01689.1"/>
    <property type="molecule type" value="Genomic_DNA"/>
</dbReference>
<reference evidence="4" key="1">
    <citation type="submission" date="2016-06" db="UniProtKB">
        <authorList>
            <consortium name="WormBaseParasite"/>
        </authorList>
    </citation>
    <scope>IDENTIFICATION</scope>
</reference>
<proteinExistence type="predicted"/>
<dbReference type="AlphaFoldDB" id="A0A183TFQ5"/>
<organism evidence="4">
    <name type="scientific">Schistocephalus solidus</name>
    <name type="common">Tapeworm</name>
    <dbReference type="NCBI Taxonomy" id="70667"/>
    <lineage>
        <taxon>Eukaryota</taxon>
        <taxon>Metazoa</taxon>
        <taxon>Spiralia</taxon>
        <taxon>Lophotrochozoa</taxon>
        <taxon>Platyhelminthes</taxon>
        <taxon>Cestoda</taxon>
        <taxon>Eucestoda</taxon>
        <taxon>Diphyllobothriidea</taxon>
        <taxon>Diphyllobothriidae</taxon>
        <taxon>Schistocephalus</taxon>
    </lineage>
</organism>
<feature type="region of interest" description="Disordered" evidence="1">
    <location>
        <begin position="87"/>
        <end position="129"/>
    </location>
</feature>
<evidence type="ECO:0000256" key="1">
    <source>
        <dbReference type="SAM" id="MobiDB-lite"/>
    </source>
</evidence>
<keyword evidence="3" id="KW-1185">Reference proteome</keyword>
<dbReference type="WBParaSite" id="SSLN_0001587701-mRNA-1">
    <property type="protein sequence ID" value="SSLN_0001587701-mRNA-1"/>
    <property type="gene ID" value="SSLN_0001587701"/>
</dbReference>
<name>A0A183TFQ5_SCHSO</name>
<reference evidence="2 3" key="2">
    <citation type="submission" date="2018-11" db="EMBL/GenBank/DDBJ databases">
        <authorList>
            <consortium name="Pathogen Informatics"/>
        </authorList>
    </citation>
    <scope>NUCLEOTIDE SEQUENCE [LARGE SCALE GENOMIC DNA]</scope>
    <source>
        <strain evidence="2 3">NST_G2</strain>
    </source>
</reference>
<evidence type="ECO:0000313" key="2">
    <source>
        <dbReference type="EMBL" id="VDM01689.1"/>
    </source>
</evidence>
<protein>
    <submittedName>
        <fullName evidence="2 4">Uncharacterized protein</fullName>
    </submittedName>
</protein>
<evidence type="ECO:0000313" key="3">
    <source>
        <dbReference type="Proteomes" id="UP000275846"/>
    </source>
</evidence>
<gene>
    <name evidence="2" type="ORF">SSLN_LOCUS15303</name>
</gene>
<evidence type="ECO:0000313" key="4">
    <source>
        <dbReference type="WBParaSite" id="SSLN_0001587701-mRNA-1"/>
    </source>
</evidence>
<accession>A0A183TFQ5</accession>
<dbReference type="Proteomes" id="UP000275846">
    <property type="component" value="Unassembled WGS sequence"/>
</dbReference>